<keyword evidence="1" id="KW-0732">Signal</keyword>
<organism evidence="3 4">
    <name type="scientific">Sulfitobacter brevis</name>
    <dbReference type="NCBI Taxonomy" id="74348"/>
    <lineage>
        <taxon>Bacteria</taxon>
        <taxon>Pseudomonadati</taxon>
        <taxon>Pseudomonadota</taxon>
        <taxon>Alphaproteobacteria</taxon>
        <taxon>Rhodobacterales</taxon>
        <taxon>Roseobacteraceae</taxon>
        <taxon>Sulfitobacter</taxon>
    </lineage>
</organism>
<evidence type="ECO:0000256" key="1">
    <source>
        <dbReference type="SAM" id="SignalP"/>
    </source>
</evidence>
<dbReference type="InterPro" id="IPR028250">
    <property type="entry name" value="DsbDN"/>
</dbReference>
<dbReference type="STRING" id="74348.SAMN04488523_101346"/>
<protein>
    <submittedName>
        <fullName evidence="3">Disulphide bond corrector protein DsbC</fullName>
    </submittedName>
</protein>
<sequence length="269" mass="28079">MIHPASTAIAFIIAAALPVSAQSPVQKPVLAEILTGWQQADGTLIAALKLTLAPGWKTYWRSPGDAGIPPQFDWSGSTNIKDVSVTWPAPQVYDQNGMRSIVYSDVVILPLTITPQTVGTAVSLSAELDIGVCRDICMPELLRLNATLHSDDTAPTPAIAAALASRPYSAAEAGVTSAICVTQPTEKGVQLETRLTMPPSGGEEVVVIEAGQPNIWSSETTTTRTGKELVAVGDLVSMDGSALAIDRSAIRITVLGKNHAVDVIGCTAG</sequence>
<evidence type="ECO:0000313" key="4">
    <source>
        <dbReference type="Proteomes" id="UP000198977"/>
    </source>
</evidence>
<evidence type="ECO:0000259" key="2">
    <source>
        <dbReference type="Pfam" id="PF11412"/>
    </source>
</evidence>
<gene>
    <name evidence="3" type="ORF">SAMN04488523_101346</name>
</gene>
<feature type="domain" description="Thiol:disulfide interchange protein DsbD N-terminal" evidence="2">
    <location>
        <begin position="40"/>
        <end position="141"/>
    </location>
</feature>
<name>A0A1I1TC52_9RHOB</name>
<reference evidence="3 4" key="1">
    <citation type="submission" date="2016-10" db="EMBL/GenBank/DDBJ databases">
        <authorList>
            <person name="de Groot N.N."/>
        </authorList>
    </citation>
    <scope>NUCLEOTIDE SEQUENCE [LARGE SCALE GENOMIC DNA]</scope>
    <source>
        <strain evidence="3 4">DSM 11443</strain>
    </source>
</reference>
<dbReference type="AlphaFoldDB" id="A0A1I1TC52"/>
<proteinExistence type="predicted"/>
<feature type="chain" id="PRO_5011446856" evidence="1">
    <location>
        <begin position="22"/>
        <end position="269"/>
    </location>
</feature>
<dbReference type="OrthoDB" id="9811036at2"/>
<dbReference type="Pfam" id="PF11412">
    <property type="entry name" value="DsbD_N"/>
    <property type="match status" value="1"/>
</dbReference>
<feature type="signal peptide" evidence="1">
    <location>
        <begin position="1"/>
        <end position="21"/>
    </location>
</feature>
<accession>A0A1I1TC52</accession>
<keyword evidence="4" id="KW-1185">Reference proteome</keyword>
<dbReference type="EMBL" id="FOMW01000001">
    <property type="protein sequence ID" value="SFD56191.1"/>
    <property type="molecule type" value="Genomic_DNA"/>
</dbReference>
<dbReference type="RefSeq" id="WP_093922076.1">
    <property type="nucleotide sequence ID" value="NZ_FOMW01000001.1"/>
</dbReference>
<evidence type="ECO:0000313" key="3">
    <source>
        <dbReference type="EMBL" id="SFD56191.1"/>
    </source>
</evidence>
<dbReference type="Proteomes" id="UP000198977">
    <property type="component" value="Unassembled WGS sequence"/>
</dbReference>